<evidence type="ECO:0000259" key="5">
    <source>
        <dbReference type="PROSITE" id="PS50931"/>
    </source>
</evidence>
<evidence type="ECO:0000256" key="2">
    <source>
        <dbReference type="ARBA" id="ARBA00023015"/>
    </source>
</evidence>
<dbReference type="InterPro" id="IPR036390">
    <property type="entry name" value="WH_DNA-bd_sf"/>
</dbReference>
<dbReference type="InterPro" id="IPR050389">
    <property type="entry name" value="LysR-type_TF"/>
</dbReference>
<dbReference type="GO" id="GO:0003700">
    <property type="term" value="F:DNA-binding transcription factor activity"/>
    <property type="evidence" value="ECO:0007669"/>
    <property type="project" value="InterPro"/>
</dbReference>
<evidence type="ECO:0000313" key="6">
    <source>
        <dbReference type="EMBL" id="OEZ99856.1"/>
    </source>
</evidence>
<gene>
    <name evidence="6" type="primary">syrM1_1</name>
    <name evidence="6" type="ORF">DUPY_25600</name>
</gene>
<organism evidence="6 7">
    <name type="scientific">Duganella phyllosphaerae</name>
    <dbReference type="NCBI Taxonomy" id="762836"/>
    <lineage>
        <taxon>Bacteria</taxon>
        <taxon>Pseudomonadati</taxon>
        <taxon>Pseudomonadota</taxon>
        <taxon>Betaproteobacteria</taxon>
        <taxon>Burkholderiales</taxon>
        <taxon>Oxalobacteraceae</taxon>
        <taxon>Telluria group</taxon>
        <taxon>Duganella</taxon>
    </lineage>
</organism>
<dbReference type="RefSeq" id="WP_070248598.1">
    <property type="nucleotide sequence ID" value="NZ_LROM01000086.1"/>
</dbReference>
<dbReference type="InterPro" id="IPR005119">
    <property type="entry name" value="LysR_subst-bd"/>
</dbReference>
<proteinExistence type="inferred from homology"/>
<keyword evidence="3" id="KW-0238">DNA-binding</keyword>
<dbReference type="PANTHER" id="PTHR30118">
    <property type="entry name" value="HTH-TYPE TRANSCRIPTIONAL REGULATOR LEUO-RELATED"/>
    <property type="match status" value="1"/>
</dbReference>
<reference evidence="7" key="1">
    <citation type="journal article" date="2016" name="Front. Microbiol.">
        <title>Molecular Keys to the Janthinobacterium and Duganella spp. Interaction with the Plant Pathogen Fusarium graminearum.</title>
        <authorList>
            <person name="Haack F.S."/>
            <person name="Poehlein A."/>
            <person name="Kroger C."/>
            <person name="Voigt C.A."/>
            <person name="Piepenbring M."/>
            <person name="Bode H.B."/>
            <person name="Daniel R."/>
            <person name="Schafer W."/>
            <person name="Streit W.R."/>
        </authorList>
    </citation>
    <scope>NUCLEOTIDE SEQUENCE [LARGE SCALE GENOMIC DNA]</scope>
    <source>
        <strain evidence="7">T54</strain>
    </source>
</reference>
<dbReference type="Gene3D" id="1.10.10.10">
    <property type="entry name" value="Winged helix-like DNA-binding domain superfamily/Winged helix DNA-binding domain"/>
    <property type="match status" value="1"/>
</dbReference>
<comment type="caution">
    <text evidence="6">The sequence shown here is derived from an EMBL/GenBank/DDBJ whole genome shotgun (WGS) entry which is preliminary data.</text>
</comment>
<feature type="domain" description="HTH lysR-type" evidence="5">
    <location>
        <begin position="7"/>
        <end position="64"/>
    </location>
</feature>
<dbReference type="PANTHER" id="PTHR30118:SF15">
    <property type="entry name" value="TRANSCRIPTIONAL REGULATORY PROTEIN"/>
    <property type="match status" value="1"/>
</dbReference>
<accession>A0A1E7WLG3</accession>
<dbReference type="EMBL" id="LROM01000086">
    <property type="protein sequence ID" value="OEZ99856.1"/>
    <property type="molecule type" value="Genomic_DNA"/>
</dbReference>
<dbReference type="PROSITE" id="PS50931">
    <property type="entry name" value="HTH_LYSR"/>
    <property type="match status" value="1"/>
</dbReference>
<protein>
    <submittedName>
        <fullName evidence="6">HTH-type transcriptional regulator SyrM 1</fullName>
    </submittedName>
</protein>
<dbReference type="PRINTS" id="PR00039">
    <property type="entry name" value="HTHLYSR"/>
</dbReference>
<dbReference type="InterPro" id="IPR000847">
    <property type="entry name" value="LysR_HTH_N"/>
</dbReference>
<dbReference type="Pfam" id="PF00126">
    <property type="entry name" value="HTH_1"/>
    <property type="match status" value="1"/>
</dbReference>
<keyword evidence="4" id="KW-0804">Transcription</keyword>
<dbReference type="OrthoDB" id="8557381at2"/>
<dbReference type="SUPFAM" id="SSF53850">
    <property type="entry name" value="Periplasmic binding protein-like II"/>
    <property type="match status" value="1"/>
</dbReference>
<evidence type="ECO:0000313" key="7">
    <source>
        <dbReference type="Proteomes" id="UP000175989"/>
    </source>
</evidence>
<dbReference type="SUPFAM" id="SSF46785">
    <property type="entry name" value="Winged helix' DNA-binding domain"/>
    <property type="match status" value="1"/>
</dbReference>
<evidence type="ECO:0000256" key="4">
    <source>
        <dbReference type="ARBA" id="ARBA00023163"/>
    </source>
</evidence>
<dbReference type="GO" id="GO:0003677">
    <property type="term" value="F:DNA binding"/>
    <property type="evidence" value="ECO:0007669"/>
    <property type="project" value="UniProtKB-KW"/>
</dbReference>
<name>A0A1E7WLG3_9BURK</name>
<dbReference type="Pfam" id="PF03466">
    <property type="entry name" value="LysR_substrate"/>
    <property type="match status" value="1"/>
</dbReference>
<evidence type="ECO:0000256" key="1">
    <source>
        <dbReference type="ARBA" id="ARBA00009437"/>
    </source>
</evidence>
<evidence type="ECO:0000256" key="3">
    <source>
        <dbReference type="ARBA" id="ARBA00023125"/>
    </source>
</evidence>
<keyword evidence="7" id="KW-1185">Reference proteome</keyword>
<dbReference type="Gene3D" id="3.40.190.10">
    <property type="entry name" value="Periplasmic binding protein-like II"/>
    <property type="match status" value="2"/>
</dbReference>
<dbReference type="AlphaFoldDB" id="A0A1E7WLG3"/>
<dbReference type="Proteomes" id="UP000175989">
    <property type="component" value="Unassembled WGS sequence"/>
</dbReference>
<keyword evidence="2" id="KW-0805">Transcription regulation</keyword>
<dbReference type="PATRIC" id="fig|762836.4.peg.2635"/>
<comment type="similarity">
    <text evidence="1">Belongs to the LysR transcriptional regulatory family.</text>
</comment>
<sequence>MSNIRTIDLNLLKVFDALLDEGSVTRAAARLSLTQPAVSGSLTRLREGFNDPLFVRTRRGIVPTTHALSLGAQVKRVLCEVEAMLQPASFDPLQSDLTVNIAATDYAQRAVLVPFLAVLRERAPRMRVAVLPAHPDEVQTQLERGELALALMVPESISPELLHSHVLFEEHYVCTMREGHPEAGAKRLSLAKFCALDHAIISYSGSPFRGATDEALARVGRTRRVSVSVPCFLVLPEILRASDLIAVAPSRLVAGSAGLVALAPPVEIPGFTKIVAWHERTHNDPAHAWVRALLIETCGR</sequence>
<dbReference type="InterPro" id="IPR036388">
    <property type="entry name" value="WH-like_DNA-bd_sf"/>
</dbReference>